<reference evidence="1 4" key="2">
    <citation type="submission" date="2018-09" db="EMBL/GenBank/DDBJ databases">
        <title>Complete genome sequence of Cupriavidus oxalaticus T2, a bacterium capable of phenol tolerance and degradation.</title>
        <authorList>
            <person name="Yan J."/>
        </authorList>
    </citation>
    <scope>NUCLEOTIDE SEQUENCE [LARGE SCALE GENOMIC DNA]</scope>
    <source>
        <strain evidence="1 4">T2</strain>
    </source>
</reference>
<evidence type="ECO:0000313" key="3">
    <source>
        <dbReference type="EMBL" id="SPC12265.1"/>
    </source>
</evidence>
<dbReference type="OrthoDB" id="9103738at2"/>
<dbReference type="AlphaFoldDB" id="A0A375FZW2"/>
<evidence type="ECO:0000313" key="4">
    <source>
        <dbReference type="Proteomes" id="UP000325743"/>
    </source>
</evidence>
<evidence type="ECO:0000313" key="2">
    <source>
        <dbReference type="EMBL" id="QRQ95703.1"/>
    </source>
</evidence>
<gene>
    <name evidence="3" type="ORF">CO2235_140066</name>
    <name evidence="1" type="ORF">D2917_20180</name>
    <name evidence="2" type="ORF">JTE92_19950</name>
</gene>
<keyword evidence="5" id="KW-1185">Reference proteome</keyword>
<accession>A0A375FZW2</accession>
<protein>
    <submittedName>
        <fullName evidence="3">Uncharacterized protein</fullName>
    </submittedName>
</protein>
<proteinExistence type="predicted"/>
<reference evidence="2 5" key="3">
    <citation type="submission" date="2021-02" db="EMBL/GenBank/DDBJ databases">
        <title>Complete Genome Sequence of Cupriavidus oxalaticus Strain Ox1, a Soil Oxalate-Degrading Species.</title>
        <authorList>
            <person name="Palmieri F."/>
            <person name="Udriet P."/>
            <person name="Deuasquier M."/>
            <person name="Beaudoing E."/>
            <person name="Johnson S.L."/>
            <person name="Davenport K.W."/>
            <person name="Chain P.S."/>
            <person name="Bindschedler S."/>
            <person name="Junier P."/>
        </authorList>
    </citation>
    <scope>NUCLEOTIDE SEQUENCE [LARGE SCALE GENOMIC DNA]</scope>
    <source>
        <strain evidence="2 5">Ox1</strain>
    </source>
</reference>
<name>A0A375FZW2_9BURK</name>
<dbReference type="EMBL" id="OGUS01000114">
    <property type="protein sequence ID" value="SPC12265.1"/>
    <property type="molecule type" value="Genomic_DNA"/>
</dbReference>
<evidence type="ECO:0000313" key="5">
    <source>
        <dbReference type="Proteomes" id="UP000623307"/>
    </source>
</evidence>
<dbReference type="EMBL" id="CP069812">
    <property type="protein sequence ID" value="QRQ95703.1"/>
    <property type="molecule type" value="Genomic_DNA"/>
</dbReference>
<evidence type="ECO:0000313" key="1">
    <source>
        <dbReference type="EMBL" id="QEZ46554.1"/>
    </source>
</evidence>
<reference evidence="3" key="1">
    <citation type="submission" date="2018-01" db="EMBL/GenBank/DDBJ databases">
        <authorList>
            <person name="Clerissi C."/>
        </authorList>
    </citation>
    <scope>NUCLEOTIDE SEQUENCE</scope>
    <source>
        <strain evidence="3">Cupriavidus oxalaticus LMG 2235</strain>
    </source>
</reference>
<dbReference type="Proteomes" id="UP000256862">
    <property type="component" value="Chromosome CO2235"/>
</dbReference>
<dbReference type="RefSeq" id="WP_063238979.1">
    <property type="nucleotide sequence ID" value="NZ_CP032519.1"/>
</dbReference>
<dbReference type="Proteomes" id="UP000325743">
    <property type="component" value="Chromosome 2"/>
</dbReference>
<dbReference type="Proteomes" id="UP000623307">
    <property type="component" value="Chromosome 2"/>
</dbReference>
<dbReference type="EMBL" id="CP032519">
    <property type="protein sequence ID" value="QEZ46554.1"/>
    <property type="molecule type" value="Genomic_DNA"/>
</dbReference>
<sequence length="121" mass="13655">MKADDHRIKAERIERSMSRLGDDDWEMKIEGAMLAGTHWVNYVLHRRGVSAEDEDMVHTTMTAVNRLRKYSLAEAGLVRNLGEIEELRPLYVRGDVPDAATAAARALALLQAIGKRARTWP</sequence>
<dbReference type="GeneID" id="303491833"/>
<organism evidence="3">
    <name type="scientific">Cupriavidus oxalaticus</name>
    <dbReference type="NCBI Taxonomy" id="96344"/>
    <lineage>
        <taxon>Bacteria</taxon>
        <taxon>Pseudomonadati</taxon>
        <taxon>Pseudomonadota</taxon>
        <taxon>Betaproteobacteria</taxon>
        <taxon>Burkholderiales</taxon>
        <taxon>Burkholderiaceae</taxon>
        <taxon>Cupriavidus</taxon>
    </lineage>
</organism>